<gene>
    <name evidence="1" type="ORF">L798_00360</name>
</gene>
<dbReference type="InParanoid" id="A0A067QYD1"/>
<accession>A0A067QYD1</accession>
<organism evidence="1 2">
    <name type="scientific">Zootermopsis nevadensis</name>
    <name type="common">Dampwood termite</name>
    <dbReference type="NCBI Taxonomy" id="136037"/>
    <lineage>
        <taxon>Eukaryota</taxon>
        <taxon>Metazoa</taxon>
        <taxon>Ecdysozoa</taxon>
        <taxon>Arthropoda</taxon>
        <taxon>Hexapoda</taxon>
        <taxon>Insecta</taxon>
        <taxon>Pterygota</taxon>
        <taxon>Neoptera</taxon>
        <taxon>Polyneoptera</taxon>
        <taxon>Dictyoptera</taxon>
        <taxon>Blattodea</taxon>
        <taxon>Blattoidea</taxon>
        <taxon>Termitoidae</taxon>
        <taxon>Termopsidae</taxon>
        <taxon>Zootermopsis</taxon>
    </lineage>
</organism>
<name>A0A067QYD1_ZOONE</name>
<dbReference type="Proteomes" id="UP000027135">
    <property type="component" value="Unassembled WGS sequence"/>
</dbReference>
<dbReference type="EMBL" id="KK853201">
    <property type="protein sequence ID" value="KDR09923.1"/>
    <property type="molecule type" value="Genomic_DNA"/>
</dbReference>
<protein>
    <submittedName>
        <fullName evidence="1">Uncharacterized protein</fullName>
    </submittedName>
</protein>
<evidence type="ECO:0000313" key="2">
    <source>
        <dbReference type="Proteomes" id="UP000027135"/>
    </source>
</evidence>
<reference evidence="1 2" key="1">
    <citation type="journal article" date="2014" name="Nat. Commun.">
        <title>Molecular traces of alternative social organization in a termite genome.</title>
        <authorList>
            <person name="Terrapon N."/>
            <person name="Li C."/>
            <person name="Robertson H.M."/>
            <person name="Ji L."/>
            <person name="Meng X."/>
            <person name="Booth W."/>
            <person name="Chen Z."/>
            <person name="Childers C.P."/>
            <person name="Glastad K.M."/>
            <person name="Gokhale K."/>
            <person name="Gowin J."/>
            <person name="Gronenberg W."/>
            <person name="Hermansen R.A."/>
            <person name="Hu H."/>
            <person name="Hunt B.G."/>
            <person name="Huylmans A.K."/>
            <person name="Khalil S.M."/>
            <person name="Mitchell R.D."/>
            <person name="Munoz-Torres M.C."/>
            <person name="Mustard J.A."/>
            <person name="Pan H."/>
            <person name="Reese J.T."/>
            <person name="Scharf M.E."/>
            <person name="Sun F."/>
            <person name="Vogel H."/>
            <person name="Xiao J."/>
            <person name="Yang W."/>
            <person name="Yang Z."/>
            <person name="Yang Z."/>
            <person name="Zhou J."/>
            <person name="Zhu J."/>
            <person name="Brent C.S."/>
            <person name="Elsik C.G."/>
            <person name="Goodisman M.A."/>
            <person name="Liberles D.A."/>
            <person name="Roe R.M."/>
            <person name="Vargo E.L."/>
            <person name="Vilcinskas A."/>
            <person name="Wang J."/>
            <person name="Bornberg-Bauer E."/>
            <person name="Korb J."/>
            <person name="Zhang G."/>
            <person name="Liebig J."/>
        </authorList>
    </citation>
    <scope>NUCLEOTIDE SEQUENCE [LARGE SCALE GENOMIC DNA]</scope>
    <source>
        <tissue evidence="1">Whole organism</tissue>
    </source>
</reference>
<sequence>MKSKKKFLELCLLSSFSFYNSFNTITTFLSASFNVTNFTMSSISIFDPVLSLYEKTCSKKITLKMHQSSTSSVHSALHADDHFHTPATLAPWQQILVPAVGGYAAFRALLDLA</sequence>
<keyword evidence="2" id="KW-1185">Reference proteome</keyword>
<evidence type="ECO:0000313" key="1">
    <source>
        <dbReference type="EMBL" id="KDR09923.1"/>
    </source>
</evidence>
<proteinExistence type="predicted"/>
<dbReference type="AlphaFoldDB" id="A0A067QYD1"/>